<protein>
    <submittedName>
        <fullName evidence="1">Uncharacterized protein</fullName>
    </submittedName>
</protein>
<dbReference type="Proteomes" id="UP001139521">
    <property type="component" value="Unassembled WGS sequence"/>
</dbReference>
<dbReference type="AlphaFoldDB" id="A0A9X1ZTV8"/>
<proteinExistence type="predicted"/>
<keyword evidence="2" id="KW-1185">Reference proteome</keyword>
<evidence type="ECO:0000313" key="1">
    <source>
        <dbReference type="EMBL" id="MCL6220957.1"/>
    </source>
</evidence>
<reference evidence="1" key="1">
    <citation type="submission" date="2022-01" db="EMBL/GenBank/DDBJ databases">
        <title>Genome sequencing of Zunongwangia sp. M21534 genome.</title>
        <authorList>
            <person name="Chen Y."/>
            <person name="Dong C."/>
            <person name="Shao Z."/>
        </authorList>
    </citation>
    <scope>NUCLEOTIDE SEQUENCE</scope>
    <source>
        <strain evidence="1">MCCC M21534</strain>
    </source>
</reference>
<sequence>MNIKTHDANFKPTRFKADILVINNLDCDGCEKYKEIPNYIDLNCTTVLNDEKLKGKVKYGVIYNMVNDTLVIDKNQILFDNLKLKSE</sequence>
<accession>A0A9X1ZTV8</accession>
<dbReference type="RefSeq" id="WP_249603626.1">
    <property type="nucleotide sequence ID" value="NZ_JAKHSK010000073.1"/>
</dbReference>
<evidence type="ECO:0000313" key="2">
    <source>
        <dbReference type="Proteomes" id="UP001139521"/>
    </source>
</evidence>
<name>A0A9X1ZTV8_9FLAO</name>
<organism evidence="1 2">
    <name type="scientific">Zunongwangia pacifica</name>
    <dbReference type="NCBI Taxonomy" id="2911062"/>
    <lineage>
        <taxon>Bacteria</taxon>
        <taxon>Pseudomonadati</taxon>
        <taxon>Bacteroidota</taxon>
        <taxon>Flavobacteriia</taxon>
        <taxon>Flavobacteriales</taxon>
        <taxon>Flavobacteriaceae</taxon>
        <taxon>Zunongwangia</taxon>
    </lineage>
</organism>
<gene>
    <name evidence="1" type="ORF">L1967_21915</name>
</gene>
<dbReference type="EMBL" id="JAKHSK010000073">
    <property type="protein sequence ID" value="MCL6220957.1"/>
    <property type="molecule type" value="Genomic_DNA"/>
</dbReference>
<comment type="caution">
    <text evidence="1">The sequence shown here is derived from an EMBL/GenBank/DDBJ whole genome shotgun (WGS) entry which is preliminary data.</text>
</comment>